<dbReference type="AlphaFoldDB" id="R0MB40"/>
<evidence type="ECO:0000313" key="2">
    <source>
        <dbReference type="EMBL" id="EOB11255.1"/>
    </source>
</evidence>
<proteinExistence type="predicted"/>
<dbReference type="HOGENOM" id="CLU_659045_0_0_1"/>
<keyword evidence="1" id="KW-0472">Membrane</keyword>
<protein>
    <submittedName>
        <fullName evidence="2">Uncharacterized protein</fullName>
    </submittedName>
</protein>
<dbReference type="EMBL" id="KB910249">
    <property type="protein sequence ID" value="EOB11255.1"/>
    <property type="molecule type" value="Genomic_DNA"/>
</dbReference>
<keyword evidence="1" id="KW-0812">Transmembrane</keyword>
<keyword evidence="1" id="KW-1133">Transmembrane helix</keyword>
<evidence type="ECO:0000256" key="1">
    <source>
        <dbReference type="SAM" id="Phobius"/>
    </source>
</evidence>
<organism evidence="2 3">
    <name type="scientific">Nosema bombycis (strain CQ1 / CVCC 102059)</name>
    <name type="common">Microsporidian parasite</name>
    <name type="synonym">Pebrine of silkworm</name>
    <dbReference type="NCBI Taxonomy" id="578461"/>
    <lineage>
        <taxon>Eukaryota</taxon>
        <taxon>Fungi</taxon>
        <taxon>Fungi incertae sedis</taxon>
        <taxon>Microsporidia</taxon>
        <taxon>Nosematidae</taxon>
        <taxon>Nosema</taxon>
    </lineage>
</organism>
<accession>R0MB40</accession>
<feature type="transmembrane region" description="Helical" evidence="1">
    <location>
        <begin position="363"/>
        <end position="386"/>
    </location>
</feature>
<sequence length="417" mass="47689">MDFESNQQKNLTDNQQPIEPDIRDLCKELSYSCNHYAKKLDTMNMSKKVLDVYTLNVNILDVTNELWQNLLSIIDRKDKLDVEDLCFSIMNIENRDGFNKFYQHFNVESINYMKEYIGPENHDYYLGLVKKLFTSFDFYLQLTLPSLEKSINGILFVIDTPDGNGSFTHDYYAKPYVADLGNMMFLKYLRKLKDLFSGFKIVDPSSELIEMKEQIEFKVNRAIDANVEILKTTKQVINVKSSTTSTTEPATVLTSTMFAFESTSDLIISSSTDFRLPPSSSTSSKTTKAVFYDSSGKYFYSSDDTYKDNITEPTFKATDNPNFSTTTILSDNKTNFDDIIKLSNNISDTLPGDQSSVVSSTSVTYWIIFGSLFSVIGFIILIAFGVKKYFLRRKKLIGDRSIRLNNEKSNSVAFNKY</sequence>
<reference evidence="2 3" key="1">
    <citation type="journal article" date="2013" name="BMC Genomics">
        <title>Comparative genomics of parasitic silkworm microsporidia reveal an association between genome expansion and host adaptation.</title>
        <authorList>
            <person name="Pan G."/>
            <person name="Xu J."/>
            <person name="Li T."/>
            <person name="Xia Q."/>
            <person name="Liu S.L."/>
            <person name="Zhang G."/>
            <person name="Li S."/>
            <person name="Li C."/>
            <person name="Liu H."/>
            <person name="Yang L."/>
            <person name="Liu T."/>
            <person name="Zhang X."/>
            <person name="Wu Z."/>
            <person name="Fan W."/>
            <person name="Dang X."/>
            <person name="Xiang H."/>
            <person name="Tao M."/>
            <person name="Li Y."/>
            <person name="Hu J."/>
            <person name="Li Z."/>
            <person name="Lin L."/>
            <person name="Luo J."/>
            <person name="Geng L."/>
            <person name="Wang L."/>
            <person name="Long M."/>
            <person name="Wan Y."/>
            <person name="He N."/>
            <person name="Zhang Z."/>
            <person name="Lu C."/>
            <person name="Keeling P.J."/>
            <person name="Wang J."/>
            <person name="Xiang Z."/>
            <person name="Zhou Z."/>
        </authorList>
    </citation>
    <scope>NUCLEOTIDE SEQUENCE [LARGE SCALE GENOMIC DNA]</scope>
    <source>
        <strain evidence="3">CQ1 / CVCC 102059</strain>
    </source>
</reference>
<gene>
    <name evidence="2" type="ORF">NBO_1342g0001</name>
</gene>
<dbReference type="VEuPathDB" id="MicrosporidiaDB:NBO_1342g0001"/>
<name>R0MB40_NOSB1</name>
<dbReference type="Proteomes" id="UP000016927">
    <property type="component" value="Unassembled WGS sequence"/>
</dbReference>
<evidence type="ECO:0000313" key="3">
    <source>
        <dbReference type="Proteomes" id="UP000016927"/>
    </source>
</evidence>
<keyword evidence="3" id="KW-1185">Reference proteome</keyword>